<name>A0A8R7R823_TRIUA</name>
<dbReference type="InterPro" id="IPR001810">
    <property type="entry name" value="F-box_dom"/>
</dbReference>
<dbReference type="AlphaFoldDB" id="A0A8R7R823"/>
<dbReference type="SUPFAM" id="SSF81383">
    <property type="entry name" value="F-box domain"/>
    <property type="match status" value="1"/>
</dbReference>
<evidence type="ECO:0000259" key="1">
    <source>
        <dbReference type="Pfam" id="PF12937"/>
    </source>
</evidence>
<reference evidence="3" key="1">
    <citation type="journal article" date="2013" name="Nature">
        <title>Draft genome of the wheat A-genome progenitor Triticum urartu.</title>
        <authorList>
            <person name="Ling H.Q."/>
            <person name="Zhao S."/>
            <person name="Liu D."/>
            <person name="Wang J."/>
            <person name="Sun H."/>
            <person name="Zhang C."/>
            <person name="Fan H."/>
            <person name="Li D."/>
            <person name="Dong L."/>
            <person name="Tao Y."/>
            <person name="Gao C."/>
            <person name="Wu H."/>
            <person name="Li Y."/>
            <person name="Cui Y."/>
            <person name="Guo X."/>
            <person name="Zheng S."/>
            <person name="Wang B."/>
            <person name="Yu K."/>
            <person name="Liang Q."/>
            <person name="Yang W."/>
            <person name="Lou X."/>
            <person name="Chen J."/>
            <person name="Feng M."/>
            <person name="Jian J."/>
            <person name="Zhang X."/>
            <person name="Luo G."/>
            <person name="Jiang Y."/>
            <person name="Liu J."/>
            <person name="Wang Z."/>
            <person name="Sha Y."/>
            <person name="Zhang B."/>
            <person name="Wu H."/>
            <person name="Tang D."/>
            <person name="Shen Q."/>
            <person name="Xue P."/>
            <person name="Zou S."/>
            <person name="Wang X."/>
            <person name="Liu X."/>
            <person name="Wang F."/>
            <person name="Yang Y."/>
            <person name="An X."/>
            <person name="Dong Z."/>
            <person name="Zhang K."/>
            <person name="Zhang X."/>
            <person name="Luo M.C."/>
            <person name="Dvorak J."/>
            <person name="Tong Y."/>
            <person name="Wang J."/>
            <person name="Yang H."/>
            <person name="Li Z."/>
            <person name="Wang D."/>
            <person name="Zhang A."/>
            <person name="Wang J."/>
        </authorList>
    </citation>
    <scope>NUCLEOTIDE SEQUENCE</scope>
    <source>
        <strain evidence="3">cv. G1812</strain>
    </source>
</reference>
<dbReference type="Gene3D" id="1.20.1280.50">
    <property type="match status" value="1"/>
</dbReference>
<reference evidence="2" key="2">
    <citation type="submission" date="2018-03" db="EMBL/GenBank/DDBJ databases">
        <title>The Triticum urartu genome reveals the dynamic nature of wheat genome evolution.</title>
        <authorList>
            <person name="Ling H."/>
            <person name="Ma B."/>
            <person name="Shi X."/>
            <person name="Liu H."/>
            <person name="Dong L."/>
            <person name="Sun H."/>
            <person name="Cao Y."/>
            <person name="Gao Q."/>
            <person name="Zheng S."/>
            <person name="Li Y."/>
            <person name="Yu Y."/>
            <person name="Du H."/>
            <person name="Qi M."/>
            <person name="Li Y."/>
            <person name="Yu H."/>
            <person name="Cui Y."/>
            <person name="Wang N."/>
            <person name="Chen C."/>
            <person name="Wu H."/>
            <person name="Zhao Y."/>
            <person name="Zhang J."/>
            <person name="Li Y."/>
            <person name="Zhou W."/>
            <person name="Zhang B."/>
            <person name="Hu W."/>
            <person name="Eijk M."/>
            <person name="Tang J."/>
            <person name="Witsenboer H."/>
            <person name="Zhao S."/>
            <person name="Li Z."/>
            <person name="Zhang A."/>
            <person name="Wang D."/>
            <person name="Liang C."/>
        </authorList>
    </citation>
    <scope>NUCLEOTIDE SEQUENCE [LARGE SCALE GENOMIC DNA]</scope>
    <source>
        <strain evidence="2">cv. G1812</strain>
    </source>
</reference>
<keyword evidence="3" id="KW-1185">Reference proteome</keyword>
<feature type="domain" description="F-box" evidence="1">
    <location>
        <begin position="29"/>
        <end position="63"/>
    </location>
</feature>
<dbReference type="Gramene" id="TuG1812G0700005429.01.T01">
    <property type="protein sequence ID" value="TuG1812G0700005429.01.T01.cds427943"/>
    <property type="gene ID" value="TuG1812G0700005429.01"/>
</dbReference>
<dbReference type="Proteomes" id="UP000015106">
    <property type="component" value="Chromosome 7"/>
</dbReference>
<organism evidence="2 3">
    <name type="scientific">Triticum urartu</name>
    <name type="common">Red wild einkorn</name>
    <name type="synonym">Crithodium urartu</name>
    <dbReference type="NCBI Taxonomy" id="4572"/>
    <lineage>
        <taxon>Eukaryota</taxon>
        <taxon>Viridiplantae</taxon>
        <taxon>Streptophyta</taxon>
        <taxon>Embryophyta</taxon>
        <taxon>Tracheophyta</taxon>
        <taxon>Spermatophyta</taxon>
        <taxon>Magnoliopsida</taxon>
        <taxon>Liliopsida</taxon>
        <taxon>Poales</taxon>
        <taxon>Poaceae</taxon>
        <taxon>BOP clade</taxon>
        <taxon>Pooideae</taxon>
        <taxon>Triticodae</taxon>
        <taxon>Triticeae</taxon>
        <taxon>Triticinae</taxon>
        <taxon>Triticum</taxon>
    </lineage>
</organism>
<evidence type="ECO:0000313" key="3">
    <source>
        <dbReference type="Proteomes" id="UP000015106"/>
    </source>
</evidence>
<dbReference type="InterPro" id="IPR036047">
    <property type="entry name" value="F-box-like_dom_sf"/>
</dbReference>
<proteinExistence type="predicted"/>
<reference evidence="2" key="3">
    <citation type="submission" date="2022-06" db="UniProtKB">
        <authorList>
            <consortium name="EnsemblPlants"/>
        </authorList>
    </citation>
    <scope>IDENTIFICATION</scope>
</reference>
<sequence>MEALGAPQSPPSATTATSAVLDDDHLLDEILLRVAFPTSLVRAALVCKRWLRLASDTVFLHRFRDLHPPSFLGFYVKTGGTKAPRFVLMPQPPELA</sequence>
<accession>A0A8R7R823</accession>
<dbReference type="Pfam" id="PF12937">
    <property type="entry name" value="F-box-like"/>
    <property type="match status" value="1"/>
</dbReference>
<evidence type="ECO:0000313" key="2">
    <source>
        <dbReference type="EnsemblPlants" id="TuG1812G0700005429.01.T01.cds427943"/>
    </source>
</evidence>
<dbReference type="EnsemblPlants" id="TuG1812G0700005429.01.T01">
    <property type="protein sequence ID" value="TuG1812G0700005429.01.T01.cds427943"/>
    <property type="gene ID" value="TuG1812G0700005429.01"/>
</dbReference>
<dbReference type="PANTHER" id="PTHR33207">
    <property type="entry name" value="F-BOX DOMAIN CONTAINING PROTEIN-RELATED"/>
    <property type="match status" value="1"/>
</dbReference>
<protein>
    <recommendedName>
        <fullName evidence="1">F-box domain-containing protein</fullName>
    </recommendedName>
</protein>